<organism evidence="1 2">
    <name type="scientific">Spirosoma utsteinense</name>
    <dbReference type="NCBI Taxonomy" id="2585773"/>
    <lineage>
        <taxon>Bacteria</taxon>
        <taxon>Pseudomonadati</taxon>
        <taxon>Bacteroidota</taxon>
        <taxon>Cytophagia</taxon>
        <taxon>Cytophagales</taxon>
        <taxon>Cytophagaceae</taxon>
        <taxon>Spirosoma</taxon>
    </lineage>
</organism>
<keyword evidence="2" id="KW-1185">Reference proteome</keyword>
<accession>A0ABR6WFM2</accession>
<protein>
    <submittedName>
        <fullName evidence="1">Uncharacterized protein</fullName>
    </submittedName>
</protein>
<gene>
    <name evidence="1" type="ORF">FH603_5612</name>
</gene>
<dbReference type="EMBL" id="VFIA01000077">
    <property type="protein sequence ID" value="MBC3795079.1"/>
    <property type="molecule type" value="Genomic_DNA"/>
</dbReference>
<reference evidence="1 2" key="1">
    <citation type="submission" date="2019-06" db="EMBL/GenBank/DDBJ databases">
        <title>Spirosoma utsteinense sp. nov. isolated from Antarctic ice-free soils.</title>
        <authorList>
            <person name="Tahon G."/>
        </authorList>
    </citation>
    <scope>NUCLEOTIDE SEQUENCE [LARGE SCALE GENOMIC DNA]</scope>
    <source>
        <strain evidence="1 2">LMG 31447</strain>
    </source>
</reference>
<proteinExistence type="predicted"/>
<evidence type="ECO:0000313" key="2">
    <source>
        <dbReference type="Proteomes" id="UP000700732"/>
    </source>
</evidence>
<comment type="caution">
    <text evidence="1">The sequence shown here is derived from an EMBL/GenBank/DDBJ whole genome shotgun (WGS) entry which is preliminary data.</text>
</comment>
<dbReference type="Proteomes" id="UP000700732">
    <property type="component" value="Unassembled WGS sequence"/>
</dbReference>
<name>A0ABR6WFM2_9BACT</name>
<sequence>MPTIGEILASNLQELIELEQITLIRIYIVDSEKLCSEDSTWAFNQEFIKVDYSWYNLNRIHKYECTDTTLSLHFLAP</sequence>
<evidence type="ECO:0000313" key="1">
    <source>
        <dbReference type="EMBL" id="MBC3795079.1"/>
    </source>
</evidence>